<reference evidence="1 2" key="1">
    <citation type="journal article" date="2018" name="New Phytol.">
        <title>Comparative genomics and transcriptomics depict ericoid mycorrhizal fungi as versatile saprotrophs and plant mutualists.</title>
        <authorList>
            <person name="Martino E."/>
            <person name="Morin E."/>
            <person name="Grelet G.A."/>
            <person name="Kuo A."/>
            <person name="Kohler A."/>
            <person name="Daghino S."/>
            <person name="Barry K.W."/>
            <person name="Cichocki N."/>
            <person name="Clum A."/>
            <person name="Dockter R.B."/>
            <person name="Hainaut M."/>
            <person name="Kuo R.C."/>
            <person name="LaButti K."/>
            <person name="Lindahl B.D."/>
            <person name="Lindquist E.A."/>
            <person name="Lipzen A."/>
            <person name="Khouja H.R."/>
            <person name="Magnuson J."/>
            <person name="Murat C."/>
            <person name="Ohm R.A."/>
            <person name="Singer S.W."/>
            <person name="Spatafora J.W."/>
            <person name="Wang M."/>
            <person name="Veneault-Fourrey C."/>
            <person name="Henrissat B."/>
            <person name="Grigoriev I.V."/>
            <person name="Martin F.M."/>
            <person name="Perotto S."/>
        </authorList>
    </citation>
    <scope>NUCLEOTIDE SEQUENCE [LARGE SCALE GENOMIC DNA]</scope>
    <source>
        <strain evidence="1 2">ATCC 22711</strain>
    </source>
</reference>
<organism evidence="1 2">
    <name type="scientific">Amorphotheca resinae ATCC 22711</name>
    <dbReference type="NCBI Taxonomy" id="857342"/>
    <lineage>
        <taxon>Eukaryota</taxon>
        <taxon>Fungi</taxon>
        <taxon>Dikarya</taxon>
        <taxon>Ascomycota</taxon>
        <taxon>Pezizomycotina</taxon>
        <taxon>Leotiomycetes</taxon>
        <taxon>Helotiales</taxon>
        <taxon>Amorphothecaceae</taxon>
        <taxon>Amorphotheca</taxon>
    </lineage>
</organism>
<proteinExistence type="predicted"/>
<accession>A0A2T3AWK5</accession>
<dbReference type="GeneID" id="36573474"/>
<protein>
    <submittedName>
        <fullName evidence="1">Uncharacterized protein</fullName>
    </submittedName>
</protein>
<gene>
    <name evidence="1" type="ORF">M430DRAFT_264278</name>
</gene>
<dbReference type="Proteomes" id="UP000241818">
    <property type="component" value="Unassembled WGS sequence"/>
</dbReference>
<dbReference type="EMBL" id="KZ679014">
    <property type="protein sequence ID" value="PSS13056.1"/>
    <property type="molecule type" value="Genomic_DNA"/>
</dbReference>
<name>A0A2T3AWK5_AMORE</name>
<dbReference type="AlphaFoldDB" id="A0A2T3AWK5"/>
<evidence type="ECO:0000313" key="2">
    <source>
        <dbReference type="Proteomes" id="UP000241818"/>
    </source>
</evidence>
<dbReference type="InParanoid" id="A0A2T3AWK5"/>
<evidence type="ECO:0000313" key="1">
    <source>
        <dbReference type="EMBL" id="PSS13056.1"/>
    </source>
</evidence>
<dbReference type="RefSeq" id="XP_024719047.1">
    <property type="nucleotide sequence ID" value="XM_024865393.1"/>
</dbReference>
<sequence length="88" mass="10236">MEPHSFVMVRWMLWTARLILWLSSLFTTSCFCDGWGDFFSGSAESILLFTSCALFQNVLMMTSKTHLVETNIEVSRFAYFQEADHDDH</sequence>
<keyword evidence="2" id="KW-1185">Reference proteome</keyword>